<evidence type="ECO:0000259" key="1">
    <source>
        <dbReference type="Pfam" id="PF05598"/>
    </source>
</evidence>
<dbReference type="Pfam" id="PF05598">
    <property type="entry name" value="DUF772"/>
    <property type="match status" value="1"/>
</dbReference>
<reference evidence="2 3" key="1">
    <citation type="journal article" date="2011" name="Stand. Genomic Sci.">
        <title>Complete genome sequence of Treponema succinifaciens type strain (6091).</title>
        <authorList>
            <person name="Han C."/>
            <person name="Gronow S."/>
            <person name="Teshima H."/>
            <person name="Lapidus A."/>
            <person name="Nolan M."/>
            <person name="Lucas S."/>
            <person name="Hammon N."/>
            <person name="Deshpande S."/>
            <person name="Cheng J.F."/>
            <person name="Zeytun A."/>
            <person name="Tapia R."/>
            <person name="Goodwin L."/>
            <person name="Pitluck S."/>
            <person name="Liolios K."/>
            <person name="Pagani I."/>
            <person name="Ivanova N."/>
            <person name="Mavromatis K."/>
            <person name="Mikhailova N."/>
            <person name="Huntemann M."/>
            <person name="Pati A."/>
            <person name="Chen A."/>
            <person name="Palaniappan K."/>
            <person name="Land M."/>
            <person name="Hauser L."/>
            <person name="Brambilla E.M."/>
            <person name="Rohde M."/>
            <person name="Goker M."/>
            <person name="Woyke T."/>
            <person name="Bristow J."/>
            <person name="Eisen J.A."/>
            <person name="Markowitz V."/>
            <person name="Hugenholtz P."/>
            <person name="Kyrpides N.C."/>
            <person name="Klenk H.P."/>
            <person name="Detter J.C."/>
        </authorList>
    </citation>
    <scope>NUCLEOTIDE SEQUENCE [LARGE SCALE GENOMIC DNA]</scope>
    <source>
        <strain evidence="3">ATCC 33096 / DSM 2489 / 6091</strain>
    </source>
</reference>
<protein>
    <submittedName>
        <fullName evidence="2">Transposase IS4 family protein</fullName>
    </submittedName>
</protein>
<dbReference type="Proteomes" id="UP000006852">
    <property type="component" value="Chromosome"/>
</dbReference>
<evidence type="ECO:0000313" key="2">
    <source>
        <dbReference type="EMBL" id="AEB13787.1"/>
    </source>
</evidence>
<dbReference type="GeneID" id="302998035"/>
<dbReference type="AlphaFoldDB" id="F2NY36"/>
<gene>
    <name evidence="2" type="ordered locus">Tresu_0860</name>
</gene>
<keyword evidence="3" id="KW-1185">Reference proteome</keyword>
<dbReference type="PANTHER" id="PTHR33408:SF2">
    <property type="entry name" value="TRANSPOSASE DDE DOMAIN-CONTAINING PROTEIN"/>
    <property type="match status" value="1"/>
</dbReference>
<accession>F2NY36</accession>
<dbReference type="PANTHER" id="PTHR33408">
    <property type="entry name" value="TRANSPOSASE"/>
    <property type="match status" value="1"/>
</dbReference>
<dbReference type="KEGG" id="tsu:Tresu_0860"/>
<dbReference type="InterPro" id="IPR008490">
    <property type="entry name" value="Transposase_InsH_N"/>
</dbReference>
<dbReference type="eggNOG" id="COG3666">
    <property type="taxonomic scope" value="Bacteria"/>
</dbReference>
<dbReference type="STRING" id="869209.Tresu_0860"/>
<dbReference type="RefSeq" id="WP_013701080.1">
    <property type="nucleotide sequence ID" value="NC_015385.1"/>
</dbReference>
<reference evidence="3" key="2">
    <citation type="submission" date="2011-04" db="EMBL/GenBank/DDBJ databases">
        <title>The complete genome of chromosome of Treponema succinifaciens DSM 2489.</title>
        <authorList>
            <person name="Lucas S."/>
            <person name="Copeland A."/>
            <person name="Lapidus A."/>
            <person name="Bruce D."/>
            <person name="Goodwin L."/>
            <person name="Pitluck S."/>
            <person name="Peters L."/>
            <person name="Kyrpides N."/>
            <person name="Mavromatis K."/>
            <person name="Ivanova N."/>
            <person name="Ovchinnikova G."/>
            <person name="Teshima H."/>
            <person name="Detter J.C."/>
            <person name="Tapia R."/>
            <person name="Han C."/>
            <person name="Land M."/>
            <person name="Hauser L."/>
            <person name="Markowitz V."/>
            <person name="Cheng J.-F."/>
            <person name="Hugenholtz P."/>
            <person name="Woyke T."/>
            <person name="Wu D."/>
            <person name="Gronow S."/>
            <person name="Wellnitz S."/>
            <person name="Brambilla E."/>
            <person name="Klenk H.-P."/>
            <person name="Eisen J.A."/>
        </authorList>
    </citation>
    <scope>NUCLEOTIDE SEQUENCE [LARGE SCALE GENOMIC DNA]</scope>
    <source>
        <strain evidence="3">ATCC 33096 / DSM 2489 / 6091</strain>
    </source>
</reference>
<name>F2NY36_TRES6</name>
<feature type="domain" description="Transposase InsH N-terminal" evidence="1">
    <location>
        <begin position="25"/>
        <end position="116"/>
    </location>
</feature>
<dbReference type="EMBL" id="CP002631">
    <property type="protein sequence ID" value="AEB13787.1"/>
    <property type="molecule type" value="Genomic_DNA"/>
</dbReference>
<dbReference type="HOGENOM" id="CLU_021293_1_1_12"/>
<sequence>MSRGVSDKITYKPYNQGGQWLLPPSLDELVPQNHFVRIVSKTVDELEIEEAFARNTKGGGASRYNPVMLLKVMIYCYMTGIYSSRQIAKQCRENVNVMWLTGFQKPDFRTINTFRSEKLKDSIEEIFVSTVRLLNRKGYVSLEKYFVDGTKIYKIHLT</sequence>
<dbReference type="OrthoDB" id="546286at2"/>
<organism evidence="2 3">
    <name type="scientific">Treponema succinifaciens (strain ATCC 33096 / DSM 2489 / 6091)</name>
    <dbReference type="NCBI Taxonomy" id="869209"/>
    <lineage>
        <taxon>Bacteria</taxon>
        <taxon>Pseudomonadati</taxon>
        <taxon>Spirochaetota</taxon>
        <taxon>Spirochaetia</taxon>
        <taxon>Spirochaetales</taxon>
        <taxon>Treponemataceae</taxon>
        <taxon>Treponema</taxon>
    </lineage>
</organism>
<proteinExistence type="predicted"/>
<evidence type="ECO:0000313" key="3">
    <source>
        <dbReference type="Proteomes" id="UP000006852"/>
    </source>
</evidence>